<evidence type="ECO:0000256" key="3">
    <source>
        <dbReference type="ARBA" id="ARBA00022776"/>
    </source>
</evidence>
<feature type="compositionally biased region" description="Low complexity" evidence="6">
    <location>
        <begin position="298"/>
        <end position="308"/>
    </location>
</feature>
<dbReference type="SMART" id="SM01337">
    <property type="entry name" value="APC10"/>
    <property type="match status" value="1"/>
</dbReference>
<dbReference type="AlphaFoldDB" id="A0A4U7L5V3"/>
<dbReference type="GO" id="GO:0005680">
    <property type="term" value="C:anaphase-promoting complex"/>
    <property type="evidence" value="ECO:0007669"/>
    <property type="project" value="InterPro"/>
</dbReference>
<proteinExistence type="inferred from homology"/>
<feature type="compositionally biased region" description="Low complexity" evidence="6">
    <location>
        <begin position="8"/>
        <end position="20"/>
    </location>
</feature>
<dbReference type="GO" id="GO:0051301">
    <property type="term" value="P:cell division"/>
    <property type="evidence" value="ECO:0007669"/>
    <property type="project" value="UniProtKB-KW"/>
</dbReference>
<dbReference type="RefSeq" id="XP_029742897.1">
    <property type="nucleotide sequence ID" value="XM_029881511.1"/>
</dbReference>
<feature type="region of interest" description="Disordered" evidence="6">
    <location>
        <begin position="321"/>
        <end position="354"/>
    </location>
</feature>
<dbReference type="GO" id="GO:0070979">
    <property type="term" value="P:protein K11-linked ubiquitination"/>
    <property type="evidence" value="ECO:0007669"/>
    <property type="project" value="TreeGrafter"/>
</dbReference>
<dbReference type="PANTHER" id="PTHR12936:SF0">
    <property type="entry name" value="ANAPHASE-PROMOTING COMPLEX SUBUNIT 10"/>
    <property type="match status" value="1"/>
</dbReference>
<evidence type="ECO:0000256" key="4">
    <source>
        <dbReference type="ARBA" id="ARBA00022786"/>
    </source>
</evidence>
<evidence type="ECO:0000256" key="1">
    <source>
        <dbReference type="ARBA" id="ARBA00006762"/>
    </source>
</evidence>
<dbReference type="OrthoDB" id="24948at2759"/>
<name>A0A4U7L5V3_9BASI</name>
<feature type="compositionally biased region" description="Basic and acidic residues" evidence="6">
    <location>
        <begin position="208"/>
        <end position="221"/>
    </location>
</feature>
<dbReference type="Gene3D" id="2.60.120.260">
    <property type="entry name" value="Galactose-binding domain-like"/>
    <property type="match status" value="1"/>
</dbReference>
<dbReference type="Proteomes" id="UP000306050">
    <property type="component" value="Chromosome SGRAM_1"/>
</dbReference>
<feature type="domain" description="DOC" evidence="7">
    <location>
        <begin position="55"/>
        <end position="290"/>
    </location>
</feature>
<dbReference type="PROSITE" id="PS51284">
    <property type="entry name" value="DOC"/>
    <property type="match status" value="1"/>
</dbReference>
<evidence type="ECO:0000259" key="7">
    <source>
        <dbReference type="PROSITE" id="PS51284"/>
    </source>
</evidence>
<protein>
    <recommendedName>
        <fullName evidence="7">DOC domain-containing protein</fullName>
    </recommendedName>
</protein>
<evidence type="ECO:0000256" key="2">
    <source>
        <dbReference type="ARBA" id="ARBA00022618"/>
    </source>
</evidence>
<gene>
    <name evidence="8" type="ORF">EX895_000910</name>
</gene>
<evidence type="ECO:0000256" key="5">
    <source>
        <dbReference type="ARBA" id="ARBA00023306"/>
    </source>
</evidence>
<dbReference type="GO" id="GO:0031145">
    <property type="term" value="P:anaphase-promoting complex-dependent catabolic process"/>
    <property type="evidence" value="ECO:0007669"/>
    <property type="project" value="InterPro"/>
</dbReference>
<dbReference type="SUPFAM" id="SSF49785">
    <property type="entry name" value="Galactose-binding domain-like"/>
    <property type="match status" value="1"/>
</dbReference>
<dbReference type="EMBL" id="SRRM01000002">
    <property type="protein sequence ID" value="TKY90912.1"/>
    <property type="molecule type" value="Genomic_DNA"/>
</dbReference>
<keyword evidence="5" id="KW-0131">Cell cycle</keyword>
<accession>A0A4U7L5V3</accession>
<organism evidence="8 9">
    <name type="scientific">Sporisorium graminicola</name>
    <dbReference type="NCBI Taxonomy" id="280036"/>
    <lineage>
        <taxon>Eukaryota</taxon>
        <taxon>Fungi</taxon>
        <taxon>Dikarya</taxon>
        <taxon>Basidiomycota</taxon>
        <taxon>Ustilaginomycotina</taxon>
        <taxon>Ustilaginomycetes</taxon>
        <taxon>Ustilaginales</taxon>
        <taxon>Ustilaginaceae</taxon>
        <taxon>Sporisorium</taxon>
    </lineage>
</organism>
<dbReference type="PANTHER" id="PTHR12936">
    <property type="entry name" value="ANAPHASE-PROMOTING COMPLEX 10"/>
    <property type="match status" value="1"/>
</dbReference>
<feature type="compositionally biased region" description="Acidic residues" evidence="6">
    <location>
        <begin position="188"/>
        <end position="207"/>
    </location>
</feature>
<dbReference type="GeneID" id="40723805"/>
<keyword evidence="2" id="KW-0132">Cell division</keyword>
<dbReference type="KEGG" id="sgra:EX895_000910"/>
<keyword evidence="9" id="KW-1185">Reference proteome</keyword>
<evidence type="ECO:0000256" key="6">
    <source>
        <dbReference type="SAM" id="MobiDB-lite"/>
    </source>
</evidence>
<evidence type="ECO:0000313" key="8">
    <source>
        <dbReference type="EMBL" id="TKY90912.1"/>
    </source>
</evidence>
<dbReference type="InterPro" id="IPR004939">
    <property type="entry name" value="APC_su10/DOC_dom"/>
</dbReference>
<keyword evidence="4" id="KW-0833">Ubl conjugation pathway</keyword>
<feature type="region of interest" description="Disordered" evidence="6">
    <location>
        <begin position="188"/>
        <end position="231"/>
    </location>
</feature>
<sequence>MERDAVASTSRRSPLTPPSTNAKRRRTRRNYDVEGMKAPPYYPHQRPSSSGLVLTMVIFDPLLSLFRAADRTTKTDVGSAQGTYWTLSSYKPGSGVAELRSADLTKLWQSDGSQPHLINIQFARRTCVTHLSIFLDVKQDDSYTPTKIAIKAGTNYHDLTLVRQRTFEAPQGWKHFEMTPGSVDAAMNEEDEEGEDGDADVDDGEEVGADKMDSLGGKADEGDSDDDDEATGGAEGIRVWLIQVCILANHLNGKDTHIRRLVVFGPKSTNTPGNPRYQGLKRGPAHSSLEQAMPPPKARGASAPSAAANGQHVTLAQLLSLQGASDGTADETDDESAAGSVQRRSGLNLFGNIR</sequence>
<dbReference type="InterPro" id="IPR008979">
    <property type="entry name" value="Galactose-bd-like_sf"/>
</dbReference>
<dbReference type="FunFam" id="2.60.120.260:FF:000336">
    <property type="entry name" value="Chromosome 1, whole genome shotgun sequence"/>
    <property type="match status" value="1"/>
</dbReference>
<dbReference type="Pfam" id="PF03256">
    <property type="entry name" value="ANAPC10"/>
    <property type="match status" value="1"/>
</dbReference>
<keyword evidence="3" id="KW-0498">Mitosis</keyword>
<dbReference type="CDD" id="cd08366">
    <property type="entry name" value="APC10"/>
    <property type="match status" value="1"/>
</dbReference>
<feature type="region of interest" description="Disordered" evidence="6">
    <location>
        <begin position="268"/>
        <end position="308"/>
    </location>
</feature>
<evidence type="ECO:0000313" key="9">
    <source>
        <dbReference type="Proteomes" id="UP000306050"/>
    </source>
</evidence>
<dbReference type="InterPro" id="IPR016901">
    <property type="entry name" value="APC10/Doc1"/>
</dbReference>
<feature type="region of interest" description="Disordered" evidence="6">
    <location>
        <begin position="1"/>
        <end position="47"/>
    </location>
</feature>
<comment type="similarity">
    <text evidence="1">Belongs to the APC10 family.</text>
</comment>
<reference evidence="8 9" key="1">
    <citation type="submission" date="2019-05" db="EMBL/GenBank/DDBJ databases">
        <title>Sporisorium graminicola CBS 10092 draft sequencing and annotation.</title>
        <authorList>
            <person name="Solano-Gonzalez S."/>
            <person name="Caddick M.X."/>
            <person name="Darby A."/>
        </authorList>
    </citation>
    <scope>NUCLEOTIDE SEQUENCE [LARGE SCALE GENOMIC DNA]</scope>
    <source>
        <strain evidence="8 9">CBS 10092</strain>
    </source>
</reference>
<comment type="caution">
    <text evidence="8">The sequence shown here is derived from an EMBL/GenBank/DDBJ whole genome shotgun (WGS) entry which is preliminary data.</text>
</comment>